<keyword evidence="4" id="KW-1185">Reference proteome</keyword>
<dbReference type="Gene3D" id="3.30.420.10">
    <property type="entry name" value="Ribonuclease H-like superfamily/Ribonuclease H"/>
    <property type="match status" value="1"/>
</dbReference>
<feature type="domain" description="Integrase catalytic" evidence="2">
    <location>
        <begin position="33"/>
        <end position="191"/>
    </location>
</feature>
<accession>A0A8C5QAL5</accession>
<protein>
    <recommendedName>
        <fullName evidence="2">Integrase catalytic domain-containing protein</fullName>
    </recommendedName>
</protein>
<dbReference type="Ensembl" id="ENSLLET00000036564.1">
    <property type="protein sequence ID" value="ENSLLEP00000035222.1"/>
    <property type="gene ID" value="ENSLLEG00000022302.1"/>
</dbReference>
<evidence type="ECO:0000313" key="3">
    <source>
        <dbReference type="Ensembl" id="ENSLLEP00000035222.1"/>
    </source>
</evidence>
<dbReference type="GeneTree" id="ENSGT01000000214408"/>
<dbReference type="Pfam" id="PF00665">
    <property type="entry name" value="rve"/>
    <property type="match status" value="1"/>
</dbReference>
<dbReference type="InterPro" id="IPR036397">
    <property type="entry name" value="RNaseH_sf"/>
</dbReference>
<dbReference type="Proteomes" id="UP000694569">
    <property type="component" value="Unplaced"/>
</dbReference>
<sequence length="349" mass="40029">MEHDIREYVKCCQRCILAKTPEPSARAPLQSIKTSTPMELVCLDFWSAEDSKQRSVDVLVVTDHFTKLAHAFPCVNQKAKQVTKKLWDNVFCVYGFPQRIHTDQGTNFESTLIAELLKLAGVAKSHTTAYHPMGNGETERFNRTLGSMLPSLPLKEKHNWPEQIQTLTFAYNATVHETTGYAPFQLMYGRIPKLPIDVMFGQVLHDPVIVDYSSYVNSLMSYLHEAAHIAQKHTEKQQKKQAKCYNRRIKGTHQHWRSSASSKQKRKRKLADKWDPTVYTVKDRNLQTNVYKLIDEEGKSKVVHRNLMLDISFLPVEPQSDENIQSNVEDTENESCSFELSDPVGRGKF</sequence>
<dbReference type="GO" id="GO:0015074">
    <property type="term" value="P:DNA integration"/>
    <property type="evidence" value="ECO:0007669"/>
    <property type="project" value="InterPro"/>
</dbReference>
<proteinExistence type="predicted"/>
<dbReference type="InterPro" id="IPR001584">
    <property type="entry name" value="Integrase_cat-core"/>
</dbReference>
<feature type="compositionally biased region" description="Polar residues" evidence="1">
    <location>
        <begin position="321"/>
        <end position="338"/>
    </location>
</feature>
<dbReference type="PANTHER" id="PTHR37984:SF15">
    <property type="entry name" value="INTEGRASE CATALYTIC DOMAIN-CONTAINING PROTEIN"/>
    <property type="match status" value="1"/>
</dbReference>
<dbReference type="FunFam" id="3.30.420.10:FF:000032">
    <property type="entry name" value="Retrovirus-related Pol polyprotein from transposon 297-like Protein"/>
    <property type="match status" value="1"/>
</dbReference>
<dbReference type="InterPro" id="IPR012337">
    <property type="entry name" value="RNaseH-like_sf"/>
</dbReference>
<organism evidence="3 4">
    <name type="scientific">Leptobrachium leishanense</name>
    <name type="common">Leishan spiny toad</name>
    <dbReference type="NCBI Taxonomy" id="445787"/>
    <lineage>
        <taxon>Eukaryota</taxon>
        <taxon>Metazoa</taxon>
        <taxon>Chordata</taxon>
        <taxon>Craniata</taxon>
        <taxon>Vertebrata</taxon>
        <taxon>Euteleostomi</taxon>
        <taxon>Amphibia</taxon>
        <taxon>Batrachia</taxon>
        <taxon>Anura</taxon>
        <taxon>Pelobatoidea</taxon>
        <taxon>Megophryidae</taxon>
        <taxon>Leptobrachium</taxon>
    </lineage>
</organism>
<dbReference type="AlphaFoldDB" id="A0A8C5QAL5"/>
<dbReference type="GO" id="GO:0003676">
    <property type="term" value="F:nucleic acid binding"/>
    <property type="evidence" value="ECO:0007669"/>
    <property type="project" value="InterPro"/>
</dbReference>
<dbReference type="PANTHER" id="PTHR37984">
    <property type="entry name" value="PROTEIN CBG26694"/>
    <property type="match status" value="1"/>
</dbReference>
<evidence type="ECO:0000256" key="1">
    <source>
        <dbReference type="SAM" id="MobiDB-lite"/>
    </source>
</evidence>
<dbReference type="InterPro" id="IPR050951">
    <property type="entry name" value="Retrovirus_Pol_polyprotein"/>
</dbReference>
<reference evidence="3" key="1">
    <citation type="submission" date="2025-08" db="UniProtKB">
        <authorList>
            <consortium name="Ensembl"/>
        </authorList>
    </citation>
    <scope>IDENTIFICATION</scope>
</reference>
<evidence type="ECO:0000259" key="2">
    <source>
        <dbReference type="PROSITE" id="PS50994"/>
    </source>
</evidence>
<reference evidence="3" key="2">
    <citation type="submission" date="2025-09" db="UniProtKB">
        <authorList>
            <consortium name="Ensembl"/>
        </authorList>
    </citation>
    <scope>IDENTIFICATION</scope>
</reference>
<dbReference type="OrthoDB" id="9356955at2759"/>
<dbReference type="PROSITE" id="PS50994">
    <property type="entry name" value="INTEGRASE"/>
    <property type="match status" value="1"/>
</dbReference>
<name>A0A8C5QAL5_9ANUR</name>
<dbReference type="SUPFAM" id="SSF53098">
    <property type="entry name" value="Ribonuclease H-like"/>
    <property type="match status" value="1"/>
</dbReference>
<feature type="region of interest" description="Disordered" evidence="1">
    <location>
        <begin position="320"/>
        <end position="349"/>
    </location>
</feature>
<feature type="region of interest" description="Disordered" evidence="1">
    <location>
        <begin position="251"/>
        <end position="271"/>
    </location>
</feature>
<evidence type="ECO:0000313" key="4">
    <source>
        <dbReference type="Proteomes" id="UP000694569"/>
    </source>
</evidence>